<name>S0FR68_RUMCE</name>
<feature type="modified residue" description="4-aspartylphosphate" evidence="10">
    <location>
        <position position="59"/>
    </location>
</feature>
<dbReference type="Proteomes" id="UP000014155">
    <property type="component" value="Unassembled WGS sequence"/>
</dbReference>
<dbReference type="InterPro" id="IPR001789">
    <property type="entry name" value="Sig_transdc_resp-reg_receiver"/>
</dbReference>
<dbReference type="PROSITE" id="PS50110">
    <property type="entry name" value="RESPONSE_REGULATORY"/>
    <property type="match status" value="1"/>
</dbReference>
<dbReference type="GO" id="GO:0000160">
    <property type="term" value="P:phosphorelay signal transduction system"/>
    <property type="evidence" value="ECO:0007669"/>
    <property type="project" value="UniProtKB-KW"/>
</dbReference>
<evidence type="ECO:0000256" key="6">
    <source>
        <dbReference type="ARBA" id="ARBA00023015"/>
    </source>
</evidence>
<dbReference type="Gene3D" id="1.10.10.60">
    <property type="entry name" value="Homeodomain-like"/>
    <property type="match status" value="2"/>
</dbReference>
<dbReference type="InterPro" id="IPR009057">
    <property type="entry name" value="Homeodomain-like_sf"/>
</dbReference>
<comment type="function">
    <text evidence="9">May play the central regulatory role in sporulation. It may be an element of the effector pathway responsible for the activation of sporulation genes in response to nutritional stress. Spo0A may act in concert with spo0H (a sigma factor) to control the expression of some genes that are critical to the sporulation process.</text>
</comment>
<dbReference type="Pfam" id="PF17853">
    <property type="entry name" value="GGDEF_2"/>
    <property type="match status" value="1"/>
</dbReference>
<evidence type="ECO:0000256" key="9">
    <source>
        <dbReference type="ARBA" id="ARBA00024867"/>
    </source>
</evidence>
<dbReference type="SMART" id="SM00448">
    <property type="entry name" value="REC"/>
    <property type="match status" value="1"/>
</dbReference>
<comment type="subcellular location">
    <subcellularLocation>
        <location evidence="1">Cytoplasm</location>
    </subcellularLocation>
</comment>
<keyword evidence="7" id="KW-0238">DNA-binding</keyword>
<evidence type="ECO:0000256" key="5">
    <source>
        <dbReference type="ARBA" id="ARBA00023012"/>
    </source>
</evidence>
<dbReference type="InterPro" id="IPR041522">
    <property type="entry name" value="CdaR_GGDEF"/>
</dbReference>
<evidence type="ECO:0000256" key="10">
    <source>
        <dbReference type="PROSITE-ProRule" id="PRU00169"/>
    </source>
</evidence>
<evidence type="ECO:0000256" key="3">
    <source>
        <dbReference type="ARBA" id="ARBA00022490"/>
    </source>
</evidence>
<evidence type="ECO:0000259" key="12">
    <source>
        <dbReference type="PROSITE" id="PS01124"/>
    </source>
</evidence>
<dbReference type="InterPro" id="IPR011006">
    <property type="entry name" value="CheY-like_superfamily"/>
</dbReference>
<dbReference type="PATRIC" id="fig|1195236.3.peg.1385"/>
<evidence type="ECO:0000259" key="13">
    <source>
        <dbReference type="PROSITE" id="PS50110"/>
    </source>
</evidence>
<dbReference type="Gene3D" id="3.40.50.2300">
    <property type="match status" value="1"/>
</dbReference>
<organism evidence="14 15">
    <name type="scientific">Ruminiclostridium cellobioparum subsp. termitidis CT1112</name>
    <dbReference type="NCBI Taxonomy" id="1195236"/>
    <lineage>
        <taxon>Bacteria</taxon>
        <taxon>Bacillati</taxon>
        <taxon>Bacillota</taxon>
        <taxon>Clostridia</taxon>
        <taxon>Eubacteriales</taxon>
        <taxon>Oscillospiraceae</taxon>
        <taxon>Ruminiclostridium</taxon>
    </lineage>
</organism>
<keyword evidence="15" id="KW-1185">Reference proteome</keyword>
<dbReference type="PANTHER" id="PTHR42713">
    <property type="entry name" value="HISTIDINE KINASE-RELATED"/>
    <property type="match status" value="1"/>
</dbReference>
<evidence type="ECO:0000256" key="4">
    <source>
        <dbReference type="ARBA" id="ARBA00022553"/>
    </source>
</evidence>
<dbReference type="PROSITE" id="PS01124">
    <property type="entry name" value="HTH_ARAC_FAMILY_2"/>
    <property type="match status" value="1"/>
</dbReference>
<keyword evidence="5" id="KW-0902">Two-component regulatory system</keyword>
<dbReference type="InterPro" id="IPR051552">
    <property type="entry name" value="HptR"/>
</dbReference>
<dbReference type="eggNOG" id="COG4753">
    <property type="taxonomic scope" value="Bacteria"/>
</dbReference>
<dbReference type="RefSeq" id="WP_004624574.1">
    <property type="nucleotide sequence ID" value="NZ_AORV01000025.1"/>
</dbReference>
<dbReference type="CDD" id="cd17536">
    <property type="entry name" value="REC_YesN-like"/>
    <property type="match status" value="1"/>
</dbReference>
<proteinExistence type="predicted"/>
<evidence type="ECO:0000256" key="2">
    <source>
        <dbReference type="ARBA" id="ARBA00018672"/>
    </source>
</evidence>
<evidence type="ECO:0000313" key="15">
    <source>
        <dbReference type="Proteomes" id="UP000014155"/>
    </source>
</evidence>
<dbReference type="SUPFAM" id="SSF46689">
    <property type="entry name" value="Homeodomain-like"/>
    <property type="match status" value="2"/>
</dbReference>
<accession>S0FR68</accession>
<dbReference type="AlphaFoldDB" id="S0FR68"/>
<dbReference type="SUPFAM" id="SSF52172">
    <property type="entry name" value="CheY-like"/>
    <property type="match status" value="1"/>
</dbReference>
<evidence type="ECO:0000256" key="1">
    <source>
        <dbReference type="ARBA" id="ARBA00004496"/>
    </source>
</evidence>
<keyword evidence="4 10" id="KW-0597">Phosphoprotein</keyword>
<feature type="domain" description="HTH araC/xylS-type" evidence="12">
    <location>
        <begin position="433"/>
        <end position="532"/>
    </location>
</feature>
<dbReference type="GO" id="GO:0003700">
    <property type="term" value="F:DNA-binding transcription factor activity"/>
    <property type="evidence" value="ECO:0007669"/>
    <property type="project" value="InterPro"/>
</dbReference>
<evidence type="ECO:0000256" key="8">
    <source>
        <dbReference type="ARBA" id="ARBA00023163"/>
    </source>
</evidence>
<evidence type="ECO:0000256" key="11">
    <source>
        <dbReference type="SAM" id="Coils"/>
    </source>
</evidence>
<evidence type="ECO:0000313" key="14">
    <source>
        <dbReference type="EMBL" id="EMS72846.1"/>
    </source>
</evidence>
<reference evidence="14 15" key="1">
    <citation type="journal article" date="2013" name="Genome Announc.">
        <title>Draft Genome Sequence of the Cellulolytic, Mesophilic, Anaerobic Bacterium Clostridium termitidis Strain CT1112 (DSM 5398).</title>
        <authorList>
            <person name="Lal S."/>
            <person name="Ramachandran U."/>
            <person name="Zhang X."/>
            <person name="Munir R."/>
            <person name="Sparling R."/>
            <person name="Levin D.B."/>
        </authorList>
    </citation>
    <scope>NUCLEOTIDE SEQUENCE [LARGE SCALE GENOMIC DNA]</scope>
    <source>
        <strain evidence="14 15">CT1112</strain>
    </source>
</reference>
<keyword evidence="8" id="KW-0804">Transcription</keyword>
<dbReference type="PANTHER" id="PTHR42713:SF3">
    <property type="entry name" value="TRANSCRIPTIONAL REGULATORY PROTEIN HPTR"/>
    <property type="match status" value="1"/>
</dbReference>
<dbReference type="SMART" id="SM00342">
    <property type="entry name" value="HTH_ARAC"/>
    <property type="match status" value="1"/>
</dbReference>
<dbReference type="Pfam" id="PF00072">
    <property type="entry name" value="Response_reg"/>
    <property type="match status" value="1"/>
</dbReference>
<dbReference type="Pfam" id="PF12833">
    <property type="entry name" value="HTH_18"/>
    <property type="match status" value="1"/>
</dbReference>
<dbReference type="GO" id="GO:0043565">
    <property type="term" value="F:sequence-specific DNA binding"/>
    <property type="evidence" value="ECO:0007669"/>
    <property type="project" value="InterPro"/>
</dbReference>
<dbReference type="EMBL" id="AORV01000025">
    <property type="protein sequence ID" value="EMS72846.1"/>
    <property type="molecule type" value="Genomic_DNA"/>
</dbReference>
<sequence>MNTNRIKVMLVDDEENTRNLLKLILDWESLGFDIAGEASSGQEGLNLMEELKPGLVISDIRMPFMDGLEFAGLVAENYPDVKVIILTAYEEFEYAKKGIKMGISDFLLKPVKRAEIKESVENIRNKIMSEQTNREEYEKVRKRLKESLPFLREKFLNELLFSRPQPSDMGERLEYYGLSGLCKYFQIATVSPAKSLKGQDPENDMVQELLYLDTIKQYFKADSGVVVFPDFNSNAVIINSQREINLFQCCEHIKTLILNKFKCNVSIGVGNCHSDINKLQQGYKEAIEALNYKLIYGNNLVISYSDICIQKGNSRTVETRVETEEILFFIRAGLDEKVHELIDRKFEEISGITSTDSNEVRVFAISLITSILSTISEFELNTGDFFTSVSEVYSRILGLGNIPEMKEYIIAISKRITCKIKLLRENKKNNLMDKVITYIEDNIQNADLTLTSLAANFYINPSYLSRTFKQHTGFNFVEYLTRLRIQKAIEYFGKYDRMAYEVAESVGIPDPNYFGKCFKKYTGYSVNDYKKLNK</sequence>
<dbReference type="GO" id="GO:0005737">
    <property type="term" value="C:cytoplasm"/>
    <property type="evidence" value="ECO:0007669"/>
    <property type="project" value="UniProtKB-SubCell"/>
</dbReference>
<dbReference type="InterPro" id="IPR018060">
    <property type="entry name" value="HTH_AraC"/>
</dbReference>
<keyword evidence="11" id="KW-0175">Coiled coil</keyword>
<keyword evidence="3" id="KW-0963">Cytoplasm</keyword>
<feature type="coiled-coil region" evidence="11">
    <location>
        <begin position="113"/>
        <end position="154"/>
    </location>
</feature>
<evidence type="ECO:0000256" key="7">
    <source>
        <dbReference type="ARBA" id="ARBA00023125"/>
    </source>
</evidence>
<comment type="caution">
    <text evidence="14">The sequence shown here is derived from an EMBL/GenBank/DDBJ whole genome shotgun (WGS) entry which is preliminary data.</text>
</comment>
<gene>
    <name evidence="14" type="ORF">CTER_1090</name>
</gene>
<dbReference type="eggNOG" id="COG2207">
    <property type="taxonomic scope" value="Bacteria"/>
</dbReference>
<feature type="domain" description="Response regulatory" evidence="13">
    <location>
        <begin position="7"/>
        <end position="124"/>
    </location>
</feature>
<dbReference type="STRING" id="1195236.CTER_1090"/>
<protein>
    <recommendedName>
        <fullName evidence="2">Stage 0 sporulation protein A homolog</fullName>
    </recommendedName>
</protein>
<keyword evidence="6" id="KW-0805">Transcription regulation</keyword>